<dbReference type="EC" id="2.5.1.15" evidence="5 12"/>
<evidence type="ECO:0000256" key="9">
    <source>
        <dbReference type="ARBA" id="ARBA00022842"/>
    </source>
</evidence>
<dbReference type="InterPro" id="IPR000489">
    <property type="entry name" value="Pterin-binding_dom"/>
</dbReference>
<comment type="similarity">
    <text evidence="4 12">Belongs to the DHPS family.</text>
</comment>
<evidence type="ECO:0000256" key="3">
    <source>
        <dbReference type="ARBA" id="ARBA00004763"/>
    </source>
</evidence>
<dbReference type="NCBIfam" id="TIGR01496">
    <property type="entry name" value="DHPS"/>
    <property type="match status" value="1"/>
</dbReference>
<protein>
    <recommendedName>
        <fullName evidence="6 12">Dihydropteroate synthase</fullName>
        <shortName evidence="12">DHPS</shortName>
        <ecNumber evidence="5 12">2.5.1.15</ecNumber>
    </recommendedName>
    <alternativeName>
        <fullName evidence="11 12">Dihydropteroate pyrophosphorylase</fullName>
    </alternativeName>
</protein>
<evidence type="ECO:0000256" key="8">
    <source>
        <dbReference type="ARBA" id="ARBA00022723"/>
    </source>
</evidence>
<dbReference type="PANTHER" id="PTHR20941">
    <property type="entry name" value="FOLATE SYNTHESIS PROTEINS"/>
    <property type="match status" value="1"/>
</dbReference>
<evidence type="ECO:0000256" key="6">
    <source>
        <dbReference type="ARBA" id="ARBA00016919"/>
    </source>
</evidence>
<sequence>MGFTLNTKKQVYDLDKKTLIMGILNVTPDSFSDGGKFSDLEKAVEQAAAMERDGADIIDIGGESTRPGHDPVSEREELERVLPVIKKLSSVLTIPISIDTYKAEVARQAVEAGADIINDVWAAKRDAKMAEVAASLNVPIILMHNRANTEYQNLIVDMKEDLKESITIAKEAGVREENIILDPGIGFAKNHDDNLVVMRHLDSFQELNYPMLLATSRKRFIGQILDLPAEERMEGTGATVCLGISKGVHMVRVHDVKPVARMAKMMDAMVGKGE</sequence>
<keyword evidence="8 12" id="KW-0479">Metal-binding</keyword>
<dbReference type="PANTHER" id="PTHR20941:SF1">
    <property type="entry name" value="FOLIC ACID SYNTHESIS PROTEIN FOL1"/>
    <property type="match status" value="1"/>
</dbReference>
<evidence type="ECO:0000256" key="12">
    <source>
        <dbReference type="RuleBase" id="RU361205"/>
    </source>
</evidence>
<evidence type="ECO:0000256" key="1">
    <source>
        <dbReference type="ARBA" id="ARBA00000012"/>
    </source>
</evidence>
<evidence type="ECO:0000256" key="7">
    <source>
        <dbReference type="ARBA" id="ARBA00022679"/>
    </source>
</evidence>
<keyword evidence="7 12" id="KW-0808">Transferase</keyword>
<comment type="caution">
    <text evidence="14">The sequence shown here is derived from an EMBL/GenBank/DDBJ whole genome shotgun (WGS) entry which is preliminary data.</text>
</comment>
<dbReference type="Pfam" id="PF00809">
    <property type="entry name" value="Pterin_bind"/>
    <property type="match status" value="1"/>
</dbReference>
<evidence type="ECO:0000313" key="14">
    <source>
        <dbReference type="EMBL" id="GGD04516.1"/>
    </source>
</evidence>
<dbReference type="EMBL" id="BMCJ01000012">
    <property type="protein sequence ID" value="GGD04516.1"/>
    <property type="molecule type" value="Genomic_DNA"/>
</dbReference>
<dbReference type="InterPro" id="IPR006390">
    <property type="entry name" value="DHP_synth_dom"/>
</dbReference>
<evidence type="ECO:0000256" key="4">
    <source>
        <dbReference type="ARBA" id="ARBA00009503"/>
    </source>
</evidence>
<evidence type="ECO:0000259" key="13">
    <source>
        <dbReference type="PROSITE" id="PS50972"/>
    </source>
</evidence>
<dbReference type="PROSITE" id="PS00792">
    <property type="entry name" value="DHPS_1"/>
    <property type="match status" value="1"/>
</dbReference>
<dbReference type="SUPFAM" id="SSF51717">
    <property type="entry name" value="Dihydropteroate synthetase-like"/>
    <property type="match status" value="1"/>
</dbReference>
<evidence type="ECO:0000256" key="5">
    <source>
        <dbReference type="ARBA" id="ARBA00012458"/>
    </source>
</evidence>
<dbReference type="InterPro" id="IPR045031">
    <property type="entry name" value="DHP_synth-like"/>
</dbReference>
<keyword evidence="10 12" id="KW-0289">Folate biosynthesis</keyword>
<evidence type="ECO:0000256" key="10">
    <source>
        <dbReference type="ARBA" id="ARBA00022909"/>
    </source>
</evidence>
<comment type="pathway">
    <text evidence="3 12">Cofactor biosynthesis; tetrahydrofolate biosynthesis; 7,8-dihydrofolate from 2-amino-4-hydroxy-6-hydroxymethyl-7,8-dihydropteridine diphosphate and 4-aminobenzoate: step 1/2.</text>
</comment>
<feature type="domain" description="Pterin-binding" evidence="13">
    <location>
        <begin position="18"/>
        <end position="264"/>
    </location>
</feature>
<keyword evidence="15" id="KW-1185">Reference proteome</keyword>
<dbReference type="Gene3D" id="3.20.20.20">
    <property type="entry name" value="Dihydropteroate synthase-like"/>
    <property type="match status" value="1"/>
</dbReference>
<accession>A0ABQ1PV68</accession>
<dbReference type="PROSITE" id="PS50972">
    <property type="entry name" value="PTERIN_BINDING"/>
    <property type="match status" value="1"/>
</dbReference>
<dbReference type="Proteomes" id="UP000619534">
    <property type="component" value="Unassembled WGS sequence"/>
</dbReference>
<dbReference type="PROSITE" id="PS00793">
    <property type="entry name" value="DHPS_2"/>
    <property type="match status" value="1"/>
</dbReference>
<comment type="catalytic activity">
    <reaction evidence="1">
        <text>(7,8-dihydropterin-6-yl)methyl diphosphate + 4-aminobenzoate = 7,8-dihydropteroate + diphosphate</text>
        <dbReference type="Rhea" id="RHEA:19949"/>
        <dbReference type="ChEBI" id="CHEBI:17836"/>
        <dbReference type="ChEBI" id="CHEBI:17839"/>
        <dbReference type="ChEBI" id="CHEBI:33019"/>
        <dbReference type="ChEBI" id="CHEBI:72950"/>
        <dbReference type="EC" id="2.5.1.15"/>
    </reaction>
</comment>
<evidence type="ECO:0000256" key="2">
    <source>
        <dbReference type="ARBA" id="ARBA00001946"/>
    </source>
</evidence>
<keyword evidence="9 12" id="KW-0460">Magnesium</keyword>
<organism evidence="14 15">
    <name type="scientific">Thalassobacillus devorans</name>
    <dbReference type="NCBI Taxonomy" id="279813"/>
    <lineage>
        <taxon>Bacteria</taxon>
        <taxon>Bacillati</taxon>
        <taxon>Bacillota</taxon>
        <taxon>Bacilli</taxon>
        <taxon>Bacillales</taxon>
        <taxon>Bacillaceae</taxon>
        <taxon>Thalassobacillus</taxon>
    </lineage>
</organism>
<reference evidence="15" key="1">
    <citation type="journal article" date="2019" name="Int. J. Syst. Evol. Microbiol.">
        <title>The Global Catalogue of Microorganisms (GCM) 10K type strain sequencing project: providing services to taxonomists for standard genome sequencing and annotation.</title>
        <authorList>
            <consortium name="The Broad Institute Genomics Platform"/>
            <consortium name="The Broad Institute Genome Sequencing Center for Infectious Disease"/>
            <person name="Wu L."/>
            <person name="Ma J."/>
        </authorList>
    </citation>
    <scope>NUCLEOTIDE SEQUENCE [LARGE SCALE GENOMIC DNA]</scope>
    <source>
        <strain evidence="15">CCM 7282</strain>
    </source>
</reference>
<comment type="cofactor">
    <cofactor evidence="2 12">
        <name>Mg(2+)</name>
        <dbReference type="ChEBI" id="CHEBI:18420"/>
    </cofactor>
</comment>
<gene>
    <name evidence="14" type="primary">sul</name>
    <name evidence="14" type="ORF">GCM10007216_38960</name>
</gene>
<name>A0ABQ1PV68_9BACI</name>
<evidence type="ECO:0000313" key="15">
    <source>
        <dbReference type="Proteomes" id="UP000619534"/>
    </source>
</evidence>
<comment type="function">
    <text evidence="12">Catalyzes the condensation of para-aminobenzoate (pABA) with 6-hydroxymethyl-7,8-dihydropterin diphosphate (DHPt-PP) to form 7,8-dihydropteroate (H2Pte), the immediate precursor of folate derivatives.</text>
</comment>
<dbReference type="CDD" id="cd00739">
    <property type="entry name" value="DHPS"/>
    <property type="match status" value="1"/>
</dbReference>
<evidence type="ECO:0000256" key="11">
    <source>
        <dbReference type="ARBA" id="ARBA00030193"/>
    </source>
</evidence>
<dbReference type="RefSeq" id="WP_062438517.1">
    <property type="nucleotide sequence ID" value="NZ_BMCJ01000012.1"/>
</dbReference>
<dbReference type="InterPro" id="IPR011005">
    <property type="entry name" value="Dihydropteroate_synth-like_sf"/>
</dbReference>
<proteinExistence type="inferred from homology"/>